<name>A0A158M842_9BORD</name>
<accession>A0A158M842</accession>
<dbReference type="AlphaFoldDB" id="A0A158M842"/>
<comment type="caution">
    <text evidence="1">The sequence shown here is derived from an EMBL/GenBank/DDBJ whole genome shotgun (WGS) entry which is preliminary data.</text>
</comment>
<dbReference type="RefSeq" id="WP_017685964.1">
    <property type="nucleotide sequence ID" value="NZ_JFZZ01000040.1"/>
</dbReference>
<dbReference type="Proteomes" id="UP000026682">
    <property type="component" value="Unassembled WGS sequence"/>
</dbReference>
<gene>
    <name evidence="1" type="ORF">L497_1698</name>
</gene>
<dbReference type="GeneID" id="93119487"/>
<organism evidence="1 2">
    <name type="scientific">Bordetella holmesii CDC-H585-BH</name>
    <dbReference type="NCBI Taxonomy" id="1331206"/>
    <lineage>
        <taxon>Bacteria</taxon>
        <taxon>Pseudomonadati</taxon>
        <taxon>Pseudomonadota</taxon>
        <taxon>Betaproteobacteria</taxon>
        <taxon>Burkholderiales</taxon>
        <taxon>Alcaligenaceae</taxon>
        <taxon>Bordetella</taxon>
    </lineage>
</organism>
<evidence type="ECO:0000313" key="2">
    <source>
        <dbReference type="Proteomes" id="UP000026682"/>
    </source>
</evidence>
<protein>
    <submittedName>
        <fullName evidence="1">Uncharacterized protein</fullName>
    </submittedName>
</protein>
<dbReference type="EMBL" id="JFZZ01000040">
    <property type="protein sequence ID" value="KAK96488.1"/>
    <property type="molecule type" value="Genomic_DNA"/>
</dbReference>
<sequence length="49" mass="4943">MGALLIFLAGAGAGAWFDRQLTIDACLDAGGRWQAQGVCVHAPQPACGG</sequence>
<dbReference type="PATRIC" id="fig|1331206.3.peg.879"/>
<evidence type="ECO:0000313" key="1">
    <source>
        <dbReference type="EMBL" id="KAK96488.1"/>
    </source>
</evidence>
<proteinExistence type="predicted"/>
<reference evidence="1 2" key="1">
    <citation type="submission" date="2014-03" db="EMBL/GenBank/DDBJ databases">
        <title>Genome sequence of Bordetella holmseii.</title>
        <authorList>
            <person name="Harvill E."/>
            <person name="Goodfield L.L."/>
            <person name="Ivanov Y."/>
            <person name="Meyer J.A."/>
            <person name="Newth C."/>
            <person name="Cassiday P."/>
            <person name="Tondella M.L."/>
            <person name="Liao P."/>
            <person name="Zimmerman J."/>
            <person name="Meert K."/>
            <person name="Wessel D."/>
            <person name="Berger J."/>
            <person name="Dean J.M."/>
            <person name="Holubkov R."/>
            <person name="Burr J."/>
            <person name="Liu T."/>
            <person name="Brinkac L.M."/>
            <person name="Sanka R."/>
            <person name="Kim M."/>
            <person name="Losada L."/>
        </authorList>
    </citation>
    <scope>NUCLEOTIDE SEQUENCE [LARGE SCALE GENOMIC DNA]</scope>
    <source>
        <strain evidence="1 2">CDC-H585-BH</strain>
    </source>
</reference>